<organism evidence="1 2">
    <name type="scientific">Trichonephila inaurata madagascariensis</name>
    <dbReference type="NCBI Taxonomy" id="2747483"/>
    <lineage>
        <taxon>Eukaryota</taxon>
        <taxon>Metazoa</taxon>
        <taxon>Ecdysozoa</taxon>
        <taxon>Arthropoda</taxon>
        <taxon>Chelicerata</taxon>
        <taxon>Arachnida</taxon>
        <taxon>Araneae</taxon>
        <taxon>Araneomorphae</taxon>
        <taxon>Entelegynae</taxon>
        <taxon>Araneoidea</taxon>
        <taxon>Nephilidae</taxon>
        <taxon>Trichonephila</taxon>
        <taxon>Trichonephila inaurata</taxon>
    </lineage>
</organism>
<comment type="caution">
    <text evidence="1">The sequence shown here is derived from an EMBL/GenBank/DDBJ whole genome shotgun (WGS) entry which is preliminary data.</text>
</comment>
<dbReference type="AlphaFoldDB" id="A0A8X6YBG3"/>
<dbReference type="Gene3D" id="3.60.10.10">
    <property type="entry name" value="Endonuclease/exonuclease/phosphatase"/>
    <property type="match status" value="1"/>
</dbReference>
<dbReference type="SUPFAM" id="SSF56219">
    <property type="entry name" value="DNase I-like"/>
    <property type="match status" value="1"/>
</dbReference>
<gene>
    <name evidence="1" type="primary">AVEN_228151_1</name>
    <name evidence="1" type="ORF">TNIN_122581</name>
</gene>
<reference evidence="1" key="1">
    <citation type="submission" date="2020-08" db="EMBL/GenBank/DDBJ databases">
        <title>Multicomponent nature underlies the extraordinary mechanical properties of spider dragline silk.</title>
        <authorList>
            <person name="Kono N."/>
            <person name="Nakamura H."/>
            <person name="Mori M."/>
            <person name="Yoshida Y."/>
            <person name="Ohtoshi R."/>
            <person name="Malay A.D."/>
            <person name="Moran D.A.P."/>
            <person name="Tomita M."/>
            <person name="Numata K."/>
            <person name="Arakawa K."/>
        </authorList>
    </citation>
    <scope>NUCLEOTIDE SEQUENCE</scope>
</reference>
<protein>
    <submittedName>
        <fullName evidence="1">Uncharacterized protein</fullName>
    </submittedName>
</protein>
<sequence>YSLRSSLKLLQININGVTSTTARFKLDHVLELAENYGVKIIVLQESKLKSDTHLKVKGYDIYRTDRQNKSGGGLMFLIRDIKQRLTLLLLIC</sequence>
<name>A0A8X6YBG3_9ARAC</name>
<proteinExistence type="predicted"/>
<dbReference type="EMBL" id="BMAV01017022">
    <property type="protein sequence ID" value="GFY68364.1"/>
    <property type="molecule type" value="Genomic_DNA"/>
</dbReference>
<dbReference type="Proteomes" id="UP000886998">
    <property type="component" value="Unassembled WGS sequence"/>
</dbReference>
<keyword evidence="2" id="KW-1185">Reference proteome</keyword>
<evidence type="ECO:0000313" key="1">
    <source>
        <dbReference type="EMBL" id="GFY68364.1"/>
    </source>
</evidence>
<dbReference type="InterPro" id="IPR036691">
    <property type="entry name" value="Endo/exonu/phosph_ase_sf"/>
</dbReference>
<evidence type="ECO:0000313" key="2">
    <source>
        <dbReference type="Proteomes" id="UP000886998"/>
    </source>
</evidence>
<feature type="non-terminal residue" evidence="1">
    <location>
        <position position="1"/>
    </location>
</feature>
<dbReference type="OrthoDB" id="6430237at2759"/>
<accession>A0A8X6YBG3</accession>